<feature type="transmembrane region" description="Helical" evidence="1">
    <location>
        <begin position="674"/>
        <end position="696"/>
    </location>
</feature>
<dbReference type="GO" id="GO:0005829">
    <property type="term" value="C:cytosol"/>
    <property type="evidence" value="ECO:0007669"/>
    <property type="project" value="TreeGrafter"/>
</dbReference>
<protein>
    <recommendedName>
        <fullName evidence="2">Helicase ATP-binding domain-containing protein</fullName>
    </recommendedName>
</protein>
<dbReference type="PANTHER" id="PTHR47396:SF1">
    <property type="entry name" value="ATP-DEPENDENT HELICASE IRC3-RELATED"/>
    <property type="match status" value="1"/>
</dbReference>
<keyword evidence="4" id="KW-1185">Reference proteome</keyword>
<dbReference type="Pfam" id="PF04851">
    <property type="entry name" value="ResIII"/>
    <property type="match status" value="1"/>
</dbReference>
<dbReference type="GO" id="GO:0016787">
    <property type="term" value="F:hydrolase activity"/>
    <property type="evidence" value="ECO:0007669"/>
    <property type="project" value="InterPro"/>
</dbReference>
<reference evidence="3 4" key="1">
    <citation type="submission" date="2019-05" db="EMBL/GenBank/DDBJ databases">
        <title>Complete genome sequencing of Anaerostipes rhamnosivorans.</title>
        <authorList>
            <person name="Bui T.P.N."/>
            <person name="de Vos W.M."/>
        </authorList>
    </citation>
    <scope>NUCLEOTIDE SEQUENCE [LARGE SCALE GENOMIC DNA]</scope>
    <source>
        <strain evidence="3 4">1y2</strain>
    </source>
</reference>
<dbReference type="InterPro" id="IPR014001">
    <property type="entry name" value="Helicase_ATP-bd"/>
</dbReference>
<dbReference type="InterPro" id="IPR027417">
    <property type="entry name" value="P-loop_NTPase"/>
</dbReference>
<keyword evidence="1" id="KW-1133">Transmembrane helix</keyword>
<dbReference type="GO" id="GO:0005524">
    <property type="term" value="F:ATP binding"/>
    <property type="evidence" value="ECO:0007669"/>
    <property type="project" value="InterPro"/>
</dbReference>
<dbReference type="SUPFAM" id="SSF52540">
    <property type="entry name" value="P-loop containing nucleoside triphosphate hydrolases"/>
    <property type="match status" value="1"/>
</dbReference>
<dbReference type="SMART" id="SM00382">
    <property type="entry name" value="AAA"/>
    <property type="match status" value="1"/>
</dbReference>
<dbReference type="OrthoDB" id="9758243at2"/>
<dbReference type="PANTHER" id="PTHR47396">
    <property type="entry name" value="TYPE I RESTRICTION ENZYME ECOKI R PROTEIN"/>
    <property type="match status" value="1"/>
</dbReference>
<feature type="domain" description="Helicase ATP-binding" evidence="2">
    <location>
        <begin position="25"/>
        <end position="188"/>
    </location>
</feature>
<dbReference type="InterPro" id="IPR050742">
    <property type="entry name" value="Helicase_Restrict-Modif_Enz"/>
</dbReference>
<keyword evidence="1" id="KW-0812">Transmembrane</keyword>
<feature type="transmembrane region" description="Helical" evidence="1">
    <location>
        <begin position="515"/>
        <end position="534"/>
    </location>
</feature>
<dbReference type="Gene3D" id="3.40.50.300">
    <property type="entry name" value="P-loop containing nucleotide triphosphate hydrolases"/>
    <property type="match status" value="2"/>
</dbReference>
<dbReference type="SMART" id="SM00487">
    <property type="entry name" value="DEXDc"/>
    <property type="match status" value="1"/>
</dbReference>
<dbReference type="InterPro" id="IPR003593">
    <property type="entry name" value="AAA+_ATPase"/>
</dbReference>
<proteinExistence type="predicted"/>
<feature type="transmembrane region" description="Helical" evidence="1">
    <location>
        <begin position="702"/>
        <end position="729"/>
    </location>
</feature>
<keyword evidence="1" id="KW-0472">Membrane</keyword>
<dbReference type="GO" id="GO:0003677">
    <property type="term" value="F:DNA binding"/>
    <property type="evidence" value="ECO:0007669"/>
    <property type="project" value="InterPro"/>
</dbReference>
<evidence type="ECO:0000313" key="3">
    <source>
        <dbReference type="EMBL" id="QCP35385.1"/>
    </source>
</evidence>
<dbReference type="PROSITE" id="PS51192">
    <property type="entry name" value="HELICASE_ATP_BIND_1"/>
    <property type="match status" value="1"/>
</dbReference>
<gene>
    <name evidence="3" type="ORF">AR1Y2_1931</name>
</gene>
<organism evidence="3 4">
    <name type="scientific">Anaerostipes rhamnosivorans</name>
    <dbReference type="NCBI Taxonomy" id="1229621"/>
    <lineage>
        <taxon>Bacteria</taxon>
        <taxon>Bacillati</taxon>
        <taxon>Bacillota</taxon>
        <taxon>Clostridia</taxon>
        <taxon>Lachnospirales</taxon>
        <taxon>Lachnospiraceae</taxon>
        <taxon>Anaerostipes</taxon>
    </lineage>
</organism>
<dbReference type="KEGG" id="arf:AR1Y2_1931"/>
<dbReference type="CDD" id="cd18785">
    <property type="entry name" value="SF2_C"/>
    <property type="match status" value="1"/>
</dbReference>
<evidence type="ECO:0000313" key="4">
    <source>
        <dbReference type="Proteomes" id="UP000298653"/>
    </source>
</evidence>
<dbReference type="InterPro" id="IPR006935">
    <property type="entry name" value="Helicase/UvrB_N"/>
</dbReference>
<accession>A0A4P8IEW4</accession>
<name>A0A4P8IEW4_9FIRM</name>
<dbReference type="AlphaFoldDB" id="A0A4P8IEW4"/>
<dbReference type="EMBL" id="CP040058">
    <property type="protein sequence ID" value="QCP35385.1"/>
    <property type="molecule type" value="Genomic_DNA"/>
</dbReference>
<evidence type="ECO:0000256" key="1">
    <source>
        <dbReference type="SAM" id="Phobius"/>
    </source>
</evidence>
<sequence>MNLYDNILSFQGTWRPYQSRILESADTYLKDGKIHIVAPPGSGKTTLGIELIRRLGRPCLILSPTLVIRQQWLQRIREAFLERDDGNILSDDIRQPALITSLTYQSLYSGMSQADEDFRGFDLLRTVREAGIGTICLDECHHLRSEWWKALESFLQQLGDIQVVSLTATPPYDSTPAAWKRYISLCGEIDEEIIVPELVRDHSLCPHQDYVYFSRPTREEKETISRFRRETGQIFRELLENESLKKAVVSRRGIMNLEDSADELLEDPSYLVSILSFLDSAGIHYPHKWLKILNIHSLPGFDIPKLEQLLQGMLFDDTDSYEWEPGLRNDLYRDLKRRNCIERKKVTLLVNPSIEKMLVNSAGKLESVRQIVLTEYGTLGEDLKLLILTDYIRREYVTAIGDLSQPVSKLGVLSLFELLRRELPPKLRLGVLCGEFLILPAEAEGALEKAAQTLLIDSGRIVFREMNDRSGLPLGYLNVTIRGRRQDAVRLATQVFEAGYVQVMVGTKSLLGEGWDSPCINTLILASFVGSFILSNQMRGRAIRTMTGNPKKTSNIWHLVCIDPEKKDKTGQLLGLKDTLVSEDFAMLSRRMDGVLGVSYTGDIIENGIERLGLAGDVPAPKQVEKINRDMAERAADRESLRQKWEQATVINRKMEVADECGVPKENLKPGVSFFNLIGFQLMNIFVEIFTISIYTKTAHTYSVFSLLAVTAVSVLFLFLTVRFGAGIVKLMTPLKRLKAIGEGIRDALFQTQQIESDTKVVVEEEQGLMFYVCLTGGTVREKDLFAACVSEFLGEVDNQRYLLYAKKRWKSMQNYFCVPELFAKNRDEADLFAWIMQKSIGPYRLVYTRNEKGRKILLKGRKHAYANQVRQAEDRMCRRKKRVKGALE</sequence>
<evidence type="ECO:0000259" key="2">
    <source>
        <dbReference type="PROSITE" id="PS51192"/>
    </source>
</evidence>
<dbReference type="RefSeq" id="WP_137328771.1">
    <property type="nucleotide sequence ID" value="NZ_CP040058.1"/>
</dbReference>
<dbReference type="Proteomes" id="UP000298653">
    <property type="component" value="Chromosome"/>
</dbReference>